<evidence type="ECO:0000256" key="1">
    <source>
        <dbReference type="SAM" id="Coils"/>
    </source>
</evidence>
<dbReference type="EMBL" id="JBBPBM010000017">
    <property type="protein sequence ID" value="KAK8556548.1"/>
    <property type="molecule type" value="Genomic_DNA"/>
</dbReference>
<organism evidence="2 3">
    <name type="scientific">Hibiscus sabdariffa</name>
    <name type="common">roselle</name>
    <dbReference type="NCBI Taxonomy" id="183260"/>
    <lineage>
        <taxon>Eukaryota</taxon>
        <taxon>Viridiplantae</taxon>
        <taxon>Streptophyta</taxon>
        <taxon>Embryophyta</taxon>
        <taxon>Tracheophyta</taxon>
        <taxon>Spermatophyta</taxon>
        <taxon>Magnoliopsida</taxon>
        <taxon>eudicotyledons</taxon>
        <taxon>Gunneridae</taxon>
        <taxon>Pentapetalae</taxon>
        <taxon>rosids</taxon>
        <taxon>malvids</taxon>
        <taxon>Malvales</taxon>
        <taxon>Malvaceae</taxon>
        <taxon>Malvoideae</taxon>
        <taxon>Hibiscus</taxon>
    </lineage>
</organism>
<evidence type="ECO:0000313" key="2">
    <source>
        <dbReference type="EMBL" id="KAK8556548.1"/>
    </source>
</evidence>
<comment type="caution">
    <text evidence="2">The sequence shown here is derived from an EMBL/GenBank/DDBJ whole genome shotgun (WGS) entry which is preliminary data.</text>
</comment>
<proteinExistence type="predicted"/>
<gene>
    <name evidence="2" type="ORF">V6N12_002947</name>
</gene>
<evidence type="ECO:0000313" key="3">
    <source>
        <dbReference type="Proteomes" id="UP001472677"/>
    </source>
</evidence>
<name>A0ABR2EAG3_9ROSI</name>
<reference evidence="2 3" key="1">
    <citation type="journal article" date="2024" name="G3 (Bethesda)">
        <title>Genome assembly of Hibiscus sabdariffa L. provides insights into metabolisms of medicinal natural products.</title>
        <authorList>
            <person name="Kim T."/>
        </authorList>
    </citation>
    <scope>NUCLEOTIDE SEQUENCE [LARGE SCALE GENOMIC DNA]</scope>
    <source>
        <strain evidence="2">TK-2024</strain>
        <tissue evidence="2">Old leaves</tissue>
    </source>
</reference>
<protein>
    <submittedName>
        <fullName evidence="2">Uncharacterized protein</fullName>
    </submittedName>
</protein>
<keyword evidence="1" id="KW-0175">Coiled coil</keyword>
<dbReference type="Proteomes" id="UP001472677">
    <property type="component" value="Unassembled WGS sequence"/>
</dbReference>
<sequence>MEFIASRITKIQKTTLTNETKEELQGLEKEMDKLLSMEERYLQQRSRIKWLNYGDKNTKLFRATTVQRWRTNTIRRLKGENVQWIEDDFGLKEHIVKHFDEHFKEVITNKSSEAIDLFERRVTKAMNKEPE</sequence>
<keyword evidence="3" id="KW-1185">Reference proteome</keyword>
<feature type="coiled-coil region" evidence="1">
    <location>
        <begin position="17"/>
        <end position="44"/>
    </location>
</feature>
<accession>A0ABR2EAG3</accession>